<dbReference type="InterPro" id="IPR045794">
    <property type="entry name" value="Trypco1"/>
</dbReference>
<dbReference type="EMBL" id="JADOUA010000001">
    <property type="protein sequence ID" value="MBG6093932.1"/>
    <property type="molecule type" value="Genomic_DNA"/>
</dbReference>
<dbReference type="Proteomes" id="UP000614047">
    <property type="component" value="Unassembled WGS sequence"/>
</dbReference>
<gene>
    <name evidence="2" type="ORF">IW256_008045</name>
</gene>
<dbReference type="AlphaFoldDB" id="A0A931GNM5"/>
<evidence type="ECO:0000259" key="1">
    <source>
        <dbReference type="Pfam" id="PF19493"/>
    </source>
</evidence>
<dbReference type="Pfam" id="PF19493">
    <property type="entry name" value="Trypco1"/>
    <property type="match status" value="1"/>
</dbReference>
<organism evidence="2 3">
    <name type="scientific">Actinomadura viridis</name>
    <dbReference type="NCBI Taxonomy" id="58110"/>
    <lineage>
        <taxon>Bacteria</taxon>
        <taxon>Bacillati</taxon>
        <taxon>Actinomycetota</taxon>
        <taxon>Actinomycetes</taxon>
        <taxon>Streptosporangiales</taxon>
        <taxon>Thermomonosporaceae</taxon>
        <taxon>Actinomadura</taxon>
    </lineage>
</organism>
<dbReference type="RefSeq" id="WP_231404121.1">
    <property type="nucleotide sequence ID" value="NZ_BAABES010000003.1"/>
</dbReference>
<name>A0A931GNM5_9ACTN</name>
<sequence length="114" mass="12008">MSELVRWETDQGSIVVEMDQDDPGFEMVSRVDDVIGQSRTRLEDALKSVRGMAESALTALKDVSVTPDTVELEFGVKLNAAAGAVIARTSVEGHMKVKLTWGGAAVAGGASDGD</sequence>
<protein>
    <recommendedName>
        <fullName evidence="1">Trypsin-co-occurring domain-containing protein</fullName>
    </recommendedName>
</protein>
<evidence type="ECO:0000313" key="2">
    <source>
        <dbReference type="EMBL" id="MBG6093932.1"/>
    </source>
</evidence>
<evidence type="ECO:0000313" key="3">
    <source>
        <dbReference type="Proteomes" id="UP000614047"/>
    </source>
</evidence>
<dbReference type="NCBIfam" id="NF041216">
    <property type="entry name" value="CU044_2847_fam"/>
    <property type="match status" value="1"/>
</dbReference>
<feature type="domain" description="Trypsin-co-occurring" evidence="1">
    <location>
        <begin position="10"/>
        <end position="102"/>
    </location>
</feature>
<reference evidence="2" key="1">
    <citation type="submission" date="2020-11" db="EMBL/GenBank/DDBJ databases">
        <title>Sequencing the genomes of 1000 actinobacteria strains.</title>
        <authorList>
            <person name="Klenk H.-P."/>
        </authorList>
    </citation>
    <scope>NUCLEOTIDE SEQUENCE</scope>
    <source>
        <strain evidence="2">DSM 43175</strain>
    </source>
</reference>
<keyword evidence="3" id="KW-1185">Reference proteome</keyword>
<accession>A0A931GNM5</accession>
<comment type="caution">
    <text evidence="2">The sequence shown here is derived from an EMBL/GenBank/DDBJ whole genome shotgun (WGS) entry which is preliminary data.</text>
</comment>
<proteinExistence type="predicted"/>